<evidence type="ECO:0000256" key="2">
    <source>
        <dbReference type="ARBA" id="ARBA00022490"/>
    </source>
</evidence>
<dbReference type="PANTHER" id="PTHR43420">
    <property type="entry name" value="ACETYLTRANSFERASE"/>
    <property type="match status" value="1"/>
</dbReference>
<dbReference type="SUPFAM" id="SSF53067">
    <property type="entry name" value="Actin-like ATPase domain"/>
    <property type="match status" value="2"/>
</dbReference>
<dbReference type="CDD" id="cd24032">
    <property type="entry name" value="ASKHA_NBD_TsaB"/>
    <property type="match status" value="1"/>
</dbReference>
<protein>
    <submittedName>
        <fullName evidence="6">Ribosomal-protein-alanine acetyltransferase/tRNA threonylcarbamoyl adenosine modification protein YeaZ,TIGR03725</fullName>
    </submittedName>
</protein>
<gene>
    <name evidence="6" type="ORF">EDD59_14811</name>
</gene>
<dbReference type="InterPro" id="IPR016181">
    <property type="entry name" value="Acyl_CoA_acyltransferase"/>
</dbReference>
<evidence type="ECO:0000313" key="7">
    <source>
        <dbReference type="Proteomes" id="UP000295726"/>
    </source>
</evidence>
<dbReference type="PANTHER" id="PTHR43420:SF44">
    <property type="entry name" value="ACETYLTRANSFERASE YPEA"/>
    <property type="match status" value="1"/>
</dbReference>
<comment type="similarity">
    <text evidence="1">Belongs to the acetyltransferase family. RimI subfamily.</text>
</comment>
<comment type="caution">
    <text evidence="6">The sequence shown here is derived from an EMBL/GenBank/DDBJ whole genome shotgun (WGS) entry which is preliminary data.</text>
</comment>
<dbReference type="OrthoDB" id="9784166at2"/>
<evidence type="ECO:0000256" key="3">
    <source>
        <dbReference type="ARBA" id="ARBA00022679"/>
    </source>
</evidence>
<evidence type="ECO:0000313" key="6">
    <source>
        <dbReference type="EMBL" id="TCS73117.1"/>
    </source>
</evidence>
<dbReference type="NCBIfam" id="TIGR01575">
    <property type="entry name" value="rimI"/>
    <property type="match status" value="1"/>
</dbReference>
<keyword evidence="3 6" id="KW-0808">Transferase</keyword>
<name>A0A4V6NYS3_9FIRM</name>
<keyword evidence="7" id="KW-1185">Reference proteome</keyword>
<dbReference type="GO" id="GO:0008080">
    <property type="term" value="F:N-acetyltransferase activity"/>
    <property type="evidence" value="ECO:0007669"/>
    <property type="project" value="InterPro"/>
</dbReference>
<sequence length="394" mass="44148">MRVLAIDSSGLTATVAVVEEDRTLAEYTIDYKKTHSQTLLPMIDEVVKMVELDLTTIDAIAVAGGPGSFTGLRIGSATAKGLGLALKKPLIHIPTVDALAYQVYGCEDIICPIMDARRSQVYTGLYTFSRRAGEKEYSYEAEPVFQVLKMQMAVSIEELTRHLNVYRRPVIFLGDGVPVFKDFIEEKLQVPYSFAPPHMNRQRAAAVGALSIQYYKAGKIETAMEHKPDYLRVSQAERERAQREKEAELIVRPLSPEDAAAVSGLEFQIFTDFWSERSVLDTINQPESICIGAEKSGRLAGYVLAYDVAGEAEIARIAVEKESRRQGVGKSLMLKLEEICEERDIRKILLDVRQSNEAARTFYREKGFREDGIRQNFYDGPKEDAVLMSRESGK</sequence>
<accession>A0A4V6NYS3</accession>
<dbReference type="GO" id="GO:0002949">
    <property type="term" value="P:tRNA threonylcarbamoyladenosine modification"/>
    <property type="evidence" value="ECO:0007669"/>
    <property type="project" value="InterPro"/>
</dbReference>
<dbReference type="InterPro" id="IPR050680">
    <property type="entry name" value="YpeA/RimI_acetyltransf"/>
</dbReference>
<dbReference type="Gene3D" id="3.40.630.30">
    <property type="match status" value="1"/>
</dbReference>
<dbReference type="AlphaFoldDB" id="A0A4V6NYS3"/>
<evidence type="ECO:0000256" key="4">
    <source>
        <dbReference type="ARBA" id="ARBA00023315"/>
    </source>
</evidence>
<keyword evidence="2" id="KW-0963">Cytoplasm</keyword>
<dbReference type="EMBL" id="SLZZ01000048">
    <property type="protein sequence ID" value="TCS73117.1"/>
    <property type="molecule type" value="Genomic_DNA"/>
</dbReference>
<dbReference type="Gene3D" id="3.30.420.40">
    <property type="match status" value="2"/>
</dbReference>
<dbReference type="NCBIfam" id="TIGR03725">
    <property type="entry name" value="T6A_YeaZ"/>
    <property type="match status" value="1"/>
</dbReference>
<evidence type="ECO:0000256" key="1">
    <source>
        <dbReference type="ARBA" id="ARBA00005395"/>
    </source>
</evidence>
<dbReference type="InterPro" id="IPR000182">
    <property type="entry name" value="GNAT_dom"/>
</dbReference>
<dbReference type="Proteomes" id="UP000295726">
    <property type="component" value="Unassembled WGS sequence"/>
</dbReference>
<keyword evidence="4" id="KW-0012">Acyltransferase</keyword>
<evidence type="ECO:0000259" key="5">
    <source>
        <dbReference type="PROSITE" id="PS51186"/>
    </source>
</evidence>
<dbReference type="Pfam" id="PF00814">
    <property type="entry name" value="TsaD"/>
    <property type="match status" value="1"/>
</dbReference>
<dbReference type="InterPro" id="IPR043129">
    <property type="entry name" value="ATPase_NBD"/>
</dbReference>
<dbReference type="InterPro" id="IPR006464">
    <property type="entry name" value="AcTrfase_RimI/Ard1"/>
</dbReference>
<dbReference type="Pfam" id="PF00583">
    <property type="entry name" value="Acetyltransf_1"/>
    <property type="match status" value="1"/>
</dbReference>
<dbReference type="CDD" id="cd04301">
    <property type="entry name" value="NAT_SF"/>
    <property type="match status" value="1"/>
</dbReference>
<dbReference type="RefSeq" id="WP_132384130.1">
    <property type="nucleotide sequence ID" value="NZ_DAIPCY010000093.1"/>
</dbReference>
<dbReference type="PROSITE" id="PS51186">
    <property type="entry name" value="GNAT"/>
    <property type="match status" value="1"/>
</dbReference>
<dbReference type="SUPFAM" id="SSF55729">
    <property type="entry name" value="Acyl-CoA N-acyltransferases (Nat)"/>
    <property type="match status" value="1"/>
</dbReference>
<reference evidence="6 7" key="1">
    <citation type="submission" date="2019-03" db="EMBL/GenBank/DDBJ databases">
        <title>Genomic Encyclopedia of Type Strains, Phase IV (KMG-IV): sequencing the most valuable type-strain genomes for metagenomic binning, comparative biology and taxonomic classification.</title>
        <authorList>
            <person name="Goeker M."/>
        </authorList>
    </citation>
    <scope>NUCLEOTIDE SEQUENCE [LARGE SCALE GENOMIC DNA]</scope>
    <source>
        <strain evidence="6 7">DSM 29489</strain>
    </source>
</reference>
<feature type="domain" description="N-acetyltransferase" evidence="5">
    <location>
        <begin position="249"/>
        <end position="393"/>
    </location>
</feature>
<proteinExistence type="inferred from homology"/>
<organism evidence="6 7">
    <name type="scientific">Muricomes intestini</name>
    <dbReference type="NCBI Taxonomy" id="1796634"/>
    <lineage>
        <taxon>Bacteria</taxon>
        <taxon>Bacillati</taxon>
        <taxon>Bacillota</taxon>
        <taxon>Clostridia</taxon>
        <taxon>Lachnospirales</taxon>
        <taxon>Lachnospiraceae</taxon>
        <taxon>Muricomes</taxon>
    </lineage>
</organism>
<dbReference type="InterPro" id="IPR022496">
    <property type="entry name" value="T6A_TsaB"/>
</dbReference>
<dbReference type="InterPro" id="IPR000905">
    <property type="entry name" value="Gcp-like_dom"/>
</dbReference>